<gene>
    <name evidence="1" type="ORF">P7K49_002894</name>
</gene>
<evidence type="ECO:0000313" key="1">
    <source>
        <dbReference type="EMBL" id="KAK2121508.1"/>
    </source>
</evidence>
<proteinExistence type="predicted"/>
<dbReference type="EMBL" id="JASSZA010000001">
    <property type="protein sequence ID" value="KAK2121508.1"/>
    <property type="molecule type" value="Genomic_DNA"/>
</dbReference>
<accession>A0ABQ9WL97</accession>
<sequence>MPSCTKTRTQADIQDKSHPVTTTSFLTTLLILWLMREEDTEATTADTFDGPTALVGKNSPVTIHYW</sequence>
<protein>
    <submittedName>
        <fullName evidence="1">Uncharacterized protein</fullName>
    </submittedName>
</protein>
<dbReference type="Proteomes" id="UP001266305">
    <property type="component" value="Unassembled WGS sequence"/>
</dbReference>
<feature type="non-terminal residue" evidence="1">
    <location>
        <position position="66"/>
    </location>
</feature>
<organism evidence="1 2">
    <name type="scientific">Saguinus oedipus</name>
    <name type="common">Cotton-top tamarin</name>
    <name type="synonym">Oedipomidas oedipus</name>
    <dbReference type="NCBI Taxonomy" id="9490"/>
    <lineage>
        <taxon>Eukaryota</taxon>
        <taxon>Metazoa</taxon>
        <taxon>Chordata</taxon>
        <taxon>Craniata</taxon>
        <taxon>Vertebrata</taxon>
        <taxon>Euteleostomi</taxon>
        <taxon>Mammalia</taxon>
        <taxon>Eutheria</taxon>
        <taxon>Euarchontoglires</taxon>
        <taxon>Primates</taxon>
        <taxon>Haplorrhini</taxon>
        <taxon>Platyrrhini</taxon>
        <taxon>Cebidae</taxon>
        <taxon>Callitrichinae</taxon>
        <taxon>Saguinus</taxon>
    </lineage>
</organism>
<keyword evidence="2" id="KW-1185">Reference proteome</keyword>
<name>A0ABQ9WL97_SAGOE</name>
<evidence type="ECO:0000313" key="2">
    <source>
        <dbReference type="Proteomes" id="UP001266305"/>
    </source>
</evidence>
<comment type="caution">
    <text evidence="1">The sequence shown here is derived from an EMBL/GenBank/DDBJ whole genome shotgun (WGS) entry which is preliminary data.</text>
</comment>
<reference evidence="1 2" key="1">
    <citation type="submission" date="2023-05" db="EMBL/GenBank/DDBJ databases">
        <title>B98-5 Cell Line De Novo Hybrid Assembly: An Optical Mapping Approach.</title>
        <authorList>
            <person name="Kananen K."/>
            <person name="Auerbach J.A."/>
            <person name="Kautto E."/>
            <person name="Blachly J.S."/>
        </authorList>
    </citation>
    <scope>NUCLEOTIDE SEQUENCE [LARGE SCALE GENOMIC DNA]</scope>
    <source>
        <strain evidence="1">B95-8</strain>
        <tissue evidence="1">Cell line</tissue>
    </source>
</reference>